<dbReference type="Proteomes" id="UP001454036">
    <property type="component" value="Unassembled WGS sequence"/>
</dbReference>
<organism evidence="3 4">
    <name type="scientific">Lithospermum erythrorhizon</name>
    <name type="common">Purple gromwell</name>
    <name type="synonym">Lithospermum officinale var. erythrorhizon</name>
    <dbReference type="NCBI Taxonomy" id="34254"/>
    <lineage>
        <taxon>Eukaryota</taxon>
        <taxon>Viridiplantae</taxon>
        <taxon>Streptophyta</taxon>
        <taxon>Embryophyta</taxon>
        <taxon>Tracheophyta</taxon>
        <taxon>Spermatophyta</taxon>
        <taxon>Magnoliopsida</taxon>
        <taxon>eudicotyledons</taxon>
        <taxon>Gunneridae</taxon>
        <taxon>Pentapetalae</taxon>
        <taxon>asterids</taxon>
        <taxon>lamiids</taxon>
        <taxon>Boraginales</taxon>
        <taxon>Boraginaceae</taxon>
        <taxon>Boraginoideae</taxon>
        <taxon>Lithospermeae</taxon>
        <taxon>Lithospermum</taxon>
    </lineage>
</organism>
<evidence type="ECO:0000256" key="2">
    <source>
        <dbReference type="SAM" id="Phobius"/>
    </source>
</evidence>
<accession>A0AAV3PVB8</accession>
<proteinExistence type="predicted"/>
<keyword evidence="2" id="KW-1133">Transmembrane helix</keyword>
<dbReference type="PANTHER" id="PTHR35469">
    <property type="entry name" value="TRANSMEMBRANE PROTEIN"/>
    <property type="match status" value="1"/>
</dbReference>
<keyword evidence="2" id="KW-0472">Membrane</keyword>
<evidence type="ECO:0000313" key="4">
    <source>
        <dbReference type="Proteomes" id="UP001454036"/>
    </source>
</evidence>
<dbReference type="AlphaFoldDB" id="A0AAV3PVB8"/>
<keyword evidence="4" id="KW-1185">Reference proteome</keyword>
<feature type="region of interest" description="Disordered" evidence="1">
    <location>
        <begin position="1"/>
        <end position="22"/>
    </location>
</feature>
<feature type="transmembrane region" description="Helical" evidence="2">
    <location>
        <begin position="109"/>
        <end position="127"/>
    </location>
</feature>
<dbReference type="EMBL" id="BAABME010002622">
    <property type="protein sequence ID" value="GAA0155439.1"/>
    <property type="molecule type" value="Genomic_DNA"/>
</dbReference>
<name>A0AAV3PVB8_LITER</name>
<keyword evidence="2" id="KW-0812">Transmembrane</keyword>
<evidence type="ECO:0000256" key="1">
    <source>
        <dbReference type="SAM" id="MobiDB-lite"/>
    </source>
</evidence>
<gene>
    <name evidence="3" type="ORF">LIER_13167</name>
</gene>
<feature type="transmembrane region" description="Helical" evidence="2">
    <location>
        <begin position="65"/>
        <end position="89"/>
    </location>
</feature>
<comment type="caution">
    <text evidence="3">The sequence shown here is derived from an EMBL/GenBank/DDBJ whole genome shotgun (WGS) entry which is preliminary data.</text>
</comment>
<protein>
    <submittedName>
        <fullName evidence="3">Uncharacterized protein</fullName>
    </submittedName>
</protein>
<evidence type="ECO:0000313" key="3">
    <source>
        <dbReference type="EMBL" id="GAA0155439.1"/>
    </source>
</evidence>
<dbReference type="PANTHER" id="PTHR35469:SF5">
    <property type="entry name" value="TRANSMEMBRANE PROTEIN"/>
    <property type="match status" value="1"/>
</dbReference>
<sequence>MLTSESPIWKNEEEVDGQASGETLKKIESESELVVLENTSKAKDGASVHPQTTQNRLRSFSPKRINACILSSENTRVVCSIMIALLVVFSNSNLPHHIIKERSIISRKPLYVMLLTDVSIVVGRIILAKRRVQKQAKKGKDGKSPEDVENWESAVKILEYGVVLYQMVRGIFIDCSFYMVIVTSGLSLV</sequence>
<reference evidence="3 4" key="1">
    <citation type="submission" date="2024-01" db="EMBL/GenBank/DDBJ databases">
        <title>The complete chloroplast genome sequence of Lithospermum erythrorhizon: insights into the phylogenetic relationship among Boraginaceae species and the maternal lineages of purple gromwells.</title>
        <authorList>
            <person name="Okada T."/>
            <person name="Watanabe K."/>
        </authorList>
    </citation>
    <scope>NUCLEOTIDE SEQUENCE [LARGE SCALE GENOMIC DNA]</scope>
</reference>